<evidence type="ECO:0000313" key="1">
    <source>
        <dbReference type="EMBL" id="KGG52412.1"/>
    </source>
</evidence>
<protein>
    <submittedName>
        <fullName evidence="1">Uncharacterized protein</fullName>
    </submittedName>
</protein>
<proteinExistence type="predicted"/>
<dbReference type="OrthoDB" id="683240at2759"/>
<dbReference type="HOGENOM" id="CLU_2758336_0_0_1"/>
<organism evidence="1 2">
    <name type="scientific">Mitosporidium daphniae</name>
    <dbReference type="NCBI Taxonomy" id="1485682"/>
    <lineage>
        <taxon>Eukaryota</taxon>
        <taxon>Fungi</taxon>
        <taxon>Fungi incertae sedis</taxon>
        <taxon>Microsporidia</taxon>
        <taxon>Mitosporidium</taxon>
    </lineage>
</organism>
<dbReference type="AlphaFoldDB" id="A0A098VTY4"/>
<keyword evidence="2" id="KW-1185">Reference proteome</keyword>
<dbReference type="EMBL" id="JMKJ01000085">
    <property type="protein sequence ID" value="KGG52412.1"/>
    <property type="molecule type" value="Genomic_DNA"/>
</dbReference>
<comment type="caution">
    <text evidence="1">The sequence shown here is derived from an EMBL/GenBank/DDBJ whole genome shotgun (WGS) entry which is preliminary data.</text>
</comment>
<dbReference type="Proteomes" id="UP000029725">
    <property type="component" value="Unassembled WGS sequence"/>
</dbReference>
<gene>
    <name evidence="1" type="ORF">DI09_177p30</name>
</gene>
<evidence type="ECO:0000313" key="2">
    <source>
        <dbReference type="Proteomes" id="UP000029725"/>
    </source>
</evidence>
<name>A0A098VTY4_9MICR</name>
<reference evidence="1 2" key="1">
    <citation type="submission" date="2014-04" db="EMBL/GenBank/DDBJ databases">
        <title>A new species of microsporidia sheds light on the evolution of extreme parasitism.</title>
        <authorList>
            <person name="Haag K.L."/>
            <person name="James T.Y."/>
            <person name="Larsson R."/>
            <person name="Schaer T.M."/>
            <person name="Refardt D."/>
            <person name="Pombert J.-F."/>
            <person name="Ebert D."/>
        </authorList>
    </citation>
    <scope>NUCLEOTIDE SEQUENCE [LARGE SCALE GENOMIC DNA]</scope>
    <source>
        <strain evidence="1 2">UGP3</strain>
        <tissue evidence="1">Spores</tissue>
    </source>
</reference>
<dbReference type="VEuPathDB" id="MicrosporidiaDB:DI09_177p30"/>
<accession>A0A098VTY4</accession>
<sequence length="70" mass="7477">MVLGDPGLILQTYARERDAKNIAMTQVIDAILKSYALPSDSAFGSLRSLAITGINALSPLRQMIVSTAIN</sequence>